<evidence type="ECO:0000313" key="4">
    <source>
        <dbReference type="WBParaSite" id="PSU_v2.g278.t1"/>
    </source>
</evidence>
<dbReference type="InterPro" id="IPR012337">
    <property type="entry name" value="RNaseH-like_sf"/>
</dbReference>
<evidence type="ECO:0000256" key="1">
    <source>
        <dbReference type="SAM" id="MobiDB-lite"/>
    </source>
</evidence>
<feature type="region of interest" description="Disordered" evidence="1">
    <location>
        <begin position="1"/>
        <end position="22"/>
    </location>
</feature>
<accession>A0A914YRZ4</accession>
<feature type="compositionally biased region" description="Acidic residues" evidence="1">
    <location>
        <begin position="7"/>
        <end position="16"/>
    </location>
</feature>
<evidence type="ECO:0000259" key="2">
    <source>
        <dbReference type="Pfam" id="PF05699"/>
    </source>
</evidence>
<protein>
    <submittedName>
        <fullName evidence="4">HAT C-terminal dimerisation domain-containing protein</fullName>
    </submittedName>
</protein>
<dbReference type="InterPro" id="IPR008906">
    <property type="entry name" value="HATC_C_dom"/>
</dbReference>
<dbReference type="Pfam" id="PF05699">
    <property type="entry name" value="Dimer_Tnp_hAT"/>
    <property type="match status" value="1"/>
</dbReference>
<keyword evidence="3" id="KW-1185">Reference proteome</keyword>
<dbReference type="WBParaSite" id="PSU_v2.g278.t1">
    <property type="protein sequence ID" value="PSU_v2.g278.t1"/>
    <property type="gene ID" value="PSU_v2.g278"/>
</dbReference>
<feature type="domain" description="HAT C-terminal dimerisation" evidence="2">
    <location>
        <begin position="51"/>
        <end position="122"/>
    </location>
</feature>
<dbReference type="Proteomes" id="UP000887577">
    <property type="component" value="Unplaced"/>
</dbReference>
<sequence>MVASESAEVEMGEGDETSSFWSMHPIQASDTTADSNEAIRNLVQAEFKYVRSKLDRKSDPFDFYRKHGDSLPYLKQAAAHFLLASASSVDSERFFKDAVALYQNKQRNRLSADHASKLLFVKVTERNETKERQTKAIEDDSDEEIDLDLDDFLDADPFVEIDNDLLNY</sequence>
<organism evidence="3 4">
    <name type="scientific">Panagrolaimus superbus</name>
    <dbReference type="NCBI Taxonomy" id="310955"/>
    <lineage>
        <taxon>Eukaryota</taxon>
        <taxon>Metazoa</taxon>
        <taxon>Ecdysozoa</taxon>
        <taxon>Nematoda</taxon>
        <taxon>Chromadorea</taxon>
        <taxon>Rhabditida</taxon>
        <taxon>Tylenchina</taxon>
        <taxon>Panagrolaimomorpha</taxon>
        <taxon>Panagrolaimoidea</taxon>
        <taxon>Panagrolaimidae</taxon>
        <taxon>Panagrolaimus</taxon>
    </lineage>
</organism>
<evidence type="ECO:0000313" key="3">
    <source>
        <dbReference type="Proteomes" id="UP000887577"/>
    </source>
</evidence>
<name>A0A914YRZ4_9BILA</name>
<reference evidence="4" key="1">
    <citation type="submission" date="2022-11" db="UniProtKB">
        <authorList>
            <consortium name="WormBaseParasite"/>
        </authorList>
    </citation>
    <scope>IDENTIFICATION</scope>
</reference>
<proteinExistence type="predicted"/>
<dbReference type="AlphaFoldDB" id="A0A914YRZ4"/>
<dbReference type="GO" id="GO:0046983">
    <property type="term" value="F:protein dimerization activity"/>
    <property type="evidence" value="ECO:0007669"/>
    <property type="project" value="InterPro"/>
</dbReference>
<dbReference type="SUPFAM" id="SSF53098">
    <property type="entry name" value="Ribonuclease H-like"/>
    <property type="match status" value="1"/>
</dbReference>